<organism evidence="2 3">
    <name type="scientific">Paraburkholderia translucens</name>
    <dbReference type="NCBI Taxonomy" id="2886945"/>
    <lineage>
        <taxon>Bacteria</taxon>
        <taxon>Pseudomonadati</taxon>
        <taxon>Pseudomonadota</taxon>
        <taxon>Betaproteobacteria</taxon>
        <taxon>Burkholderiales</taxon>
        <taxon>Burkholderiaceae</taxon>
        <taxon>Paraburkholderia</taxon>
    </lineage>
</organism>
<keyword evidence="1" id="KW-0472">Membrane</keyword>
<feature type="transmembrane region" description="Helical" evidence="1">
    <location>
        <begin position="9"/>
        <end position="33"/>
    </location>
</feature>
<gene>
    <name evidence="2" type="ORF">LJ655_26085</name>
</gene>
<dbReference type="RefSeq" id="WP_230564066.1">
    <property type="nucleotide sequence ID" value="NZ_JAJITC010000018.1"/>
</dbReference>
<evidence type="ECO:0000313" key="3">
    <source>
        <dbReference type="Proteomes" id="UP001430614"/>
    </source>
</evidence>
<dbReference type="EMBL" id="JAJITC010000018">
    <property type="protein sequence ID" value="MCC8405291.1"/>
    <property type="molecule type" value="Genomic_DNA"/>
</dbReference>
<protein>
    <submittedName>
        <fullName evidence="2">Uncharacterized protein</fullName>
    </submittedName>
</protein>
<evidence type="ECO:0000313" key="2">
    <source>
        <dbReference type="EMBL" id="MCC8405291.1"/>
    </source>
</evidence>
<dbReference type="Proteomes" id="UP001430614">
    <property type="component" value="Unassembled WGS sequence"/>
</dbReference>
<keyword evidence="3" id="KW-1185">Reference proteome</keyword>
<proteinExistence type="predicted"/>
<keyword evidence="1" id="KW-0812">Transmembrane</keyword>
<sequence length="50" mass="5357">MSDEFKKALVVLVVGVVVAMTLTVGFGLARIAVSAWLDSVTVMHYAPINH</sequence>
<accession>A0ABS8KKJ9</accession>
<name>A0ABS8KKJ9_9BURK</name>
<reference evidence="2 3" key="1">
    <citation type="submission" date="2021-11" db="EMBL/GenBank/DDBJ databases">
        <authorList>
            <person name="Oh E.-T."/>
            <person name="Kim S.-B."/>
        </authorList>
    </citation>
    <scope>NUCLEOTIDE SEQUENCE [LARGE SCALE GENOMIC DNA]</scope>
    <source>
        <strain evidence="2 3">MMS20-SJTN17</strain>
    </source>
</reference>
<evidence type="ECO:0000256" key="1">
    <source>
        <dbReference type="SAM" id="Phobius"/>
    </source>
</evidence>
<keyword evidence="1" id="KW-1133">Transmembrane helix</keyword>
<comment type="caution">
    <text evidence="2">The sequence shown here is derived from an EMBL/GenBank/DDBJ whole genome shotgun (WGS) entry which is preliminary data.</text>
</comment>